<feature type="compositionally biased region" description="Gly residues" evidence="1">
    <location>
        <begin position="525"/>
        <end position="535"/>
    </location>
</feature>
<evidence type="ECO:0000313" key="2">
    <source>
        <dbReference type="EMBL" id="CBJ49070.1"/>
    </source>
</evidence>
<keyword evidence="2" id="KW-0560">Oxidoreductase</keyword>
<dbReference type="InParanoid" id="D7FJ31"/>
<gene>
    <name evidence="2" type="primary">CAT</name>
    <name evidence="2" type="ORF">Esi_0125_0086</name>
</gene>
<accession>D7FJ31</accession>
<evidence type="ECO:0000256" key="1">
    <source>
        <dbReference type="SAM" id="MobiDB-lite"/>
    </source>
</evidence>
<reference evidence="2 3" key="1">
    <citation type="journal article" date="2010" name="Nature">
        <title>The Ectocarpus genome and the independent evolution of multicellularity in brown algae.</title>
        <authorList>
            <person name="Cock J.M."/>
            <person name="Sterck L."/>
            <person name="Rouze P."/>
            <person name="Scornet D."/>
            <person name="Allen A.E."/>
            <person name="Amoutzias G."/>
            <person name="Anthouard V."/>
            <person name="Artiguenave F."/>
            <person name="Aury J.M."/>
            <person name="Badger J.H."/>
            <person name="Beszteri B."/>
            <person name="Billiau K."/>
            <person name="Bonnet E."/>
            <person name="Bothwell J.H."/>
            <person name="Bowler C."/>
            <person name="Boyen C."/>
            <person name="Brownlee C."/>
            <person name="Carrano C.J."/>
            <person name="Charrier B."/>
            <person name="Cho G.Y."/>
            <person name="Coelho S.M."/>
            <person name="Collen J."/>
            <person name="Corre E."/>
            <person name="Da Silva C."/>
            <person name="Delage L."/>
            <person name="Delaroque N."/>
            <person name="Dittami S.M."/>
            <person name="Doulbeau S."/>
            <person name="Elias M."/>
            <person name="Farnham G."/>
            <person name="Gachon C.M."/>
            <person name="Gschloessl B."/>
            <person name="Heesch S."/>
            <person name="Jabbari K."/>
            <person name="Jubin C."/>
            <person name="Kawai H."/>
            <person name="Kimura K."/>
            <person name="Kloareg B."/>
            <person name="Kupper F.C."/>
            <person name="Lang D."/>
            <person name="Le Bail A."/>
            <person name="Leblanc C."/>
            <person name="Lerouge P."/>
            <person name="Lohr M."/>
            <person name="Lopez P.J."/>
            <person name="Martens C."/>
            <person name="Maumus F."/>
            <person name="Michel G."/>
            <person name="Miranda-Saavedra D."/>
            <person name="Morales J."/>
            <person name="Moreau H."/>
            <person name="Motomura T."/>
            <person name="Nagasato C."/>
            <person name="Napoli C.A."/>
            <person name="Nelson D.R."/>
            <person name="Nyvall-Collen P."/>
            <person name="Peters A.F."/>
            <person name="Pommier C."/>
            <person name="Potin P."/>
            <person name="Poulain J."/>
            <person name="Quesneville H."/>
            <person name="Read B."/>
            <person name="Rensing S.A."/>
            <person name="Ritter A."/>
            <person name="Rousvoal S."/>
            <person name="Samanta M."/>
            <person name="Samson G."/>
            <person name="Schroeder D.C."/>
            <person name="Segurens B."/>
            <person name="Strittmatter M."/>
            <person name="Tonon T."/>
            <person name="Tregear J.W."/>
            <person name="Valentin K."/>
            <person name="von Dassow P."/>
            <person name="Yamagishi T."/>
            <person name="Van de Peer Y."/>
            <person name="Wincker P."/>
        </authorList>
    </citation>
    <scope>NUCLEOTIDE SEQUENCE [LARGE SCALE GENOMIC DNA]</scope>
    <source>
        <strain evidence="3">Ec32 / CCAP1310/4</strain>
    </source>
</reference>
<protein>
    <submittedName>
        <fullName evidence="2">Catalase decomposes hydrogen peroxide to molecular oxygen and water. A conserved histidine has been</fullName>
        <ecNumber evidence="2">1.11.1.6</ecNumber>
    </submittedName>
</protein>
<keyword evidence="2" id="KW-0575">Peroxidase</keyword>
<feature type="region of interest" description="Disordered" evidence="1">
    <location>
        <begin position="37"/>
        <end position="107"/>
    </location>
</feature>
<evidence type="ECO:0000313" key="3">
    <source>
        <dbReference type="Proteomes" id="UP000002630"/>
    </source>
</evidence>
<feature type="compositionally biased region" description="Low complexity" evidence="1">
    <location>
        <begin position="536"/>
        <end position="548"/>
    </location>
</feature>
<name>D7FJ31_ECTSI</name>
<dbReference type="OrthoDB" id="90465at2759"/>
<proteinExistence type="predicted"/>
<dbReference type="Proteomes" id="UP000002630">
    <property type="component" value="Linkage Group LG18"/>
</dbReference>
<sequence length="584" mass="63398">MLFGGLKGRDHAMADSLRACRDLDLYLAHVVKHESGTAAPQHPQYGYRGRGSSPGYGCGPRKRRKKCPYDSDYTSADDDSDHGDMFSPDYDDDDYESDAEDQEMDYENDVETDVAAKNWVACNDKRIYLDLGIDIESELLGCDDDDDAEYDEEEAMELLFPGNEPDKREYEGYTGNYSPSLEFWYHRAVLVLWPASATMRTALRCGTHAALSAARQRSARYGATNTLPLADLATIVSLAERKPEEYEFAKEERYAATVLDLCAGAGAAALDSSRRFLQLLAGGTPGAVENLGFRGAHSSAVVTLATKLCSRGFQHLGKTEVKTFAEDVLWLAARVDGAGGLEQAFAGAVLTSLRSGDSRQVRKGQGKLKAVLKSETVQAAVRDGGGSGAVFWRTLVSERMKKLQTIAPPVMTWRQPNAIFHEHPQVQQFLRGPEPNMTYTRSGTFSNKQHARNFARKYFSSNFSEPRHFSARCYEQGRGRSAYVSITKTTEFYDEDVRVYKEDTAEAAVLRGLLGNNKASRRGRSGGGTAGGENGAAGAAGAAGGSTSAPPPSSVSGNARNGVGTAAAGKRQPEKVEAIDLCSD</sequence>
<feature type="compositionally biased region" description="Acidic residues" evidence="1">
    <location>
        <begin position="89"/>
        <end position="107"/>
    </location>
</feature>
<keyword evidence="3" id="KW-1185">Reference proteome</keyword>
<dbReference type="EMBL" id="FN649743">
    <property type="protein sequence ID" value="CBJ49070.1"/>
    <property type="molecule type" value="Genomic_DNA"/>
</dbReference>
<dbReference type="STRING" id="2880.D7FJ31"/>
<feature type="compositionally biased region" description="Gly residues" evidence="1">
    <location>
        <begin position="48"/>
        <end position="58"/>
    </location>
</feature>
<organism evidence="2 3">
    <name type="scientific">Ectocarpus siliculosus</name>
    <name type="common">Brown alga</name>
    <name type="synonym">Conferva siliculosa</name>
    <dbReference type="NCBI Taxonomy" id="2880"/>
    <lineage>
        <taxon>Eukaryota</taxon>
        <taxon>Sar</taxon>
        <taxon>Stramenopiles</taxon>
        <taxon>Ochrophyta</taxon>
        <taxon>PX clade</taxon>
        <taxon>Phaeophyceae</taxon>
        <taxon>Ectocarpales</taxon>
        <taxon>Ectocarpaceae</taxon>
        <taxon>Ectocarpus</taxon>
    </lineage>
</organism>
<feature type="region of interest" description="Disordered" evidence="1">
    <location>
        <begin position="517"/>
        <end position="584"/>
    </location>
</feature>
<dbReference type="EMBL" id="FN647904">
    <property type="protein sequence ID" value="CBJ49070.1"/>
    <property type="molecule type" value="Genomic_DNA"/>
</dbReference>
<dbReference type="EC" id="1.11.1.6" evidence="2"/>
<dbReference type="AlphaFoldDB" id="D7FJ31"/>
<dbReference type="GO" id="GO:0004096">
    <property type="term" value="F:catalase activity"/>
    <property type="evidence" value="ECO:0007669"/>
    <property type="project" value="UniProtKB-EC"/>
</dbReference>